<dbReference type="AlphaFoldDB" id="A0AAV0T2P3"/>
<gene>
    <name evidence="1" type="ORF">HBR001_LOCUS1054</name>
</gene>
<evidence type="ECO:0000313" key="2">
    <source>
        <dbReference type="Proteomes" id="UP001162031"/>
    </source>
</evidence>
<accession>A0AAV0T2P3</accession>
<evidence type="ECO:0000313" key="1">
    <source>
        <dbReference type="EMBL" id="CAI5713481.1"/>
    </source>
</evidence>
<protein>
    <submittedName>
        <fullName evidence="1">Uncharacterized protein</fullName>
    </submittedName>
</protein>
<name>A0AAV0T2P3_HYABA</name>
<proteinExistence type="predicted"/>
<reference evidence="1" key="1">
    <citation type="submission" date="2022-12" db="EMBL/GenBank/DDBJ databases">
        <authorList>
            <person name="Webb A."/>
        </authorList>
    </citation>
    <scope>NUCLEOTIDE SEQUENCE</scope>
    <source>
        <strain evidence="1">Hp1</strain>
    </source>
</reference>
<organism evidence="1 2">
    <name type="scientific">Hyaloperonospora brassicae</name>
    <name type="common">Brassica downy mildew</name>
    <name type="synonym">Peronospora brassicae</name>
    <dbReference type="NCBI Taxonomy" id="162125"/>
    <lineage>
        <taxon>Eukaryota</taxon>
        <taxon>Sar</taxon>
        <taxon>Stramenopiles</taxon>
        <taxon>Oomycota</taxon>
        <taxon>Peronosporomycetes</taxon>
        <taxon>Peronosporales</taxon>
        <taxon>Peronosporaceae</taxon>
        <taxon>Hyaloperonospora</taxon>
    </lineage>
</organism>
<dbReference type="Proteomes" id="UP001162031">
    <property type="component" value="Unassembled WGS sequence"/>
</dbReference>
<sequence length="248" mass="28323">MMKSIQESVRAHQQEHVVETEAQRAEWLRVKRDPHDVFTELCIAEAKHDVGSNRPFASPNLGVLTTYIKQFSDQEGTTTALLDTFIAGFDGEDKLVRLLSREKLSPINRPQAQDKQWELMRRWANGQKTPDDVAKMLGLSLEKENVLTHENLDLIATYICIFGEVRPGELPDTSTYLKARSRSLDREQLTAYVKMAVNASHQTFETEQFHRQVLRLDCQAKQVEVHETLIDTHVVAFGPLELSIRVAQ</sequence>
<comment type="caution">
    <text evidence="1">The sequence shown here is derived from an EMBL/GenBank/DDBJ whole genome shotgun (WGS) entry which is preliminary data.</text>
</comment>
<dbReference type="EMBL" id="CANTFL010000090">
    <property type="protein sequence ID" value="CAI5713481.1"/>
    <property type="molecule type" value="Genomic_DNA"/>
</dbReference>
<keyword evidence="2" id="KW-1185">Reference proteome</keyword>